<dbReference type="AlphaFoldDB" id="A0AAE3SYQ5"/>
<evidence type="ECO:0000256" key="1">
    <source>
        <dbReference type="SAM" id="Phobius"/>
    </source>
</evidence>
<accession>A0AAE3SYQ5</accession>
<evidence type="ECO:0000313" key="3">
    <source>
        <dbReference type="Proteomes" id="UP001208771"/>
    </source>
</evidence>
<keyword evidence="1" id="KW-1133">Transmembrane helix</keyword>
<keyword evidence="1" id="KW-0812">Transmembrane</keyword>
<keyword evidence="3" id="KW-1185">Reference proteome</keyword>
<reference evidence="2" key="1">
    <citation type="submission" date="2022-07" db="EMBL/GenBank/DDBJ databases">
        <title>Ectorhizobium quercum gen.nov., sp. nov.</title>
        <authorList>
            <person name="Ma T."/>
            <person name="Li Y."/>
        </authorList>
    </citation>
    <scope>NUCLEOTIDE SEQUENCE</scope>
    <source>
        <strain evidence="2">BDR2-2</strain>
    </source>
</reference>
<sequence length="161" mass="17436">MTSKPSGFVFTGRHMIMVIGTFFGVIITVNMFMAWQAARTWSGLVVPNTYVASQEFNSKVAAQRQMAASGIAGKLSVEGGIVTYAISHPETGPVDVEKVVINFLRPVGTDQDFTVELNRTAAGIYTAVHDVRPGQWIAEVKASDGDTLVVHEANRFFVVGE</sequence>
<dbReference type="InterPro" id="IPR008620">
    <property type="entry name" value="FixH"/>
</dbReference>
<dbReference type="InterPro" id="IPR018037">
    <property type="entry name" value="FixH_proteobacterial"/>
</dbReference>
<dbReference type="PIRSF" id="PIRSF011386">
    <property type="entry name" value="FixH"/>
    <property type="match status" value="1"/>
</dbReference>
<protein>
    <submittedName>
        <fullName evidence="2">FixH family protein</fullName>
    </submittedName>
</protein>
<keyword evidence="1" id="KW-0472">Membrane</keyword>
<gene>
    <name evidence="2" type="ORF">NOF55_22045</name>
</gene>
<feature type="transmembrane region" description="Helical" evidence="1">
    <location>
        <begin position="15"/>
        <end position="35"/>
    </location>
</feature>
<organism evidence="2 3">
    <name type="scientific">Ectorhizobium quercum</name>
    <dbReference type="NCBI Taxonomy" id="2965071"/>
    <lineage>
        <taxon>Bacteria</taxon>
        <taxon>Pseudomonadati</taxon>
        <taxon>Pseudomonadota</taxon>
        <taxon>Alphaproteobacteria</taxon>
        <taxon>Hyphomicrobiales</taxon>
        <taxon>Rhizobiaceae</taxon>
        <taxon>Ectorhizobium</taxon>
    </lineage>
</organism>
<dbReference type="Pfam" id="PF05751">
    <property type="entry name" value="FixH"/>
    <property type="match status" value="1"/>
</dbReference>
<comment type="caution">
    <text evidence="2">The sequence shown here is derived from an EMBL/GenBank/DDBJ whole genome shotgun (WGS) entry which is preliminary data.</text>
</comment>
<name>A0AAE3SYQ5_9HYPH</name>
<evidence type="ECO:0000313" key="2">
    <source>
        <dbReference type="EMBL" id="MCX8999790.1"/>
    </source>
</evidence>
<dbReference type="Proteomes" id="UP001208771">
    <property type="component" value="Unassembled WGS sequence"/>
</dbReference>
<dbReference type="EMBL" id="JANFPI010000011">
    <property type="protein sequence ID" value="MCX8999790.1"/>
    <property type="molecule type" value="Genomic_DNA"/>
</dbReference>
<proteinExistence type="predicted"/>